<comment type="similarity">
    <text evidence="1">Belongs to the HIBADH-related family.</text>
</comment>
<evidence type="ECO:0000313" key="7">
    <source>
        <dbReference type="Proteomes" id="UP001190466"/>
    </source>
</evidence>
<dbReference type="InterPro" id="IPR036291">
    <property type="entry name" value="NAD(P)-bd_dom_sf"/>
</dbReference>
<evidence type="ECO:0000259" key="5">
    <source>
        <dbReference type="Pfam" id="PF14833"/>
    </source>
</evidence>
<dbReference type="InterPro" id="IPR008927">
    <property type="entry name" value="6-PGluconate_DH-like_C_sf"/>
</dbReference>
<dbReference type="SUPFAM" id="SSF48179">
    <property type="entry name" value="6-phosphogluconate dehydrogenase C-terminal domain-like"/>
    <property type="match status" value="1"/>
</dbReference>
<dbReference type="EMBL" id="OY726395">
    <property type="protein sequence ID" value="CAJ1581148.1"/>
    <property type="molecule type" value="Genomic_DNA"/>
</dbReference>
<keyword evidence="3" id="KW-0520">NAD</keyword>
<dbReference type="InterPro" id="IPR013328">
    <property type="entry name" value="6PGD_dom2"/>
</dbReference>
<feature type="domain" description="6-phosphogluconate dehydrogenase NADP-binding" evidence="4">
    <location>
        <begin position="7"/>
        <end position="160"/>
    </location>
</feature>
<evidence type="ECO:0000313" key="6">
    <source>
        <dbReference type="EMBL" id="CAJ1581148.1"/>
    </source>
</evidence>
<dbReference type="PROSITE" id="PS00895">
    <property type="entry name" value="3_HYDROXYISOBUT_DH"/>
    <property type="match status" value="1"/>
</dbReference>
<evidence type="ECO:0000256" key="1">
    <source>
        <dbReference type="ARBA" id="ARBA00009080"/>
    </source>
</evidence>
<reference evidence="6 7" key="1">
    <citation type="submission" date="2023-08" db="EMBL/GenBank/DDBJ databases">
        <authorList>
            <person name="Folkvardsen B D."/>
            <person name="Norman A."/>
        </authorList>
    </citation>
    <scope>NUCLEOTIDE SEQUENCE [LARGE SCALE GENOMIC DNA]</scope>
    <source>
        <strain evidence="6 7">Mu0050</strain>
    </source>
</reference>
<dbReference type="Gene3D" id="3.40.50.720">
    <property type="entry name" value="NAD(P)-binding Rossmann-like Domain"/>
    <property type="match status" value="1"/>
</dbReference>
<keyword evidence="2 6" id="KW-0560">Oxidoreductase</keyword>
<organism evidence="6 7">
    <name type="scientific">[Mycobacterium] wendilense</name>
    <dbReference type="NCBI Taxonomy" id="3064284"/>
    <lineage>
        <taxon>Bacteria</taxon>
        <taxon>Bacillati</taxon>
        <taxon>Actinomycetota</taxon>
        <taxon>Actinomycetes</taxon>
        <taxon>Mycobacteriales</taxon>
        <taxon>Mycobacteriaceae</taxon>
        <taxon>Mycolicibacter</taxon>
    </lineage>
</organism>
<keyword evidence="7" id="KW-1185">Reference proteome</keyword>
<feature type="domain" description="3-hydroxyisobutyrate dehydrogenase-like NAD-binding" evidence="5">
    <location>
        <begin position="165"/>
        <end position="286"/>
    </location>
</feature>
<dbReference type="PANTHER" id="PTHR22981">
    <property type="entry name" value="3-HYDROXYISOBUTYRATE DEHYDROGENASE-RELATED"/>
    <property type="match status" value="1"/>
</dbReference>
<dbReference type="GO" id="GO:0016491">
    <property type="term" value="F:oxidoreductase activity"/>
    <property type="evidence" value="ECO:0007669"/>
    <property type="project" value="UniProtKB-KW"/>
</dbReference>
<dbReference type="InterPro" id="IPR015815">
    <property type="entry name" value="HIBADH-related"/>
</dbReference>
<dbReference type="Pfam" id="PF03446">
    <property type="entry name" value="NAD_binding_2"/>
    <property type="match status" value="1"/>
</dbReference>
<sequence length="301" mass="30888">MSAPHAEVGFIGLGHMGFPMVGRLLAAGYPVTVFDTRAEVVAAAVGAGARAAAGPGDVAGRAATVLASLPTPRASEEVAESVGAGDRVARFVDLSTVGSPTAQRIHERLAARGIAALDCPVSGGVQGAEQGTLAMMASGPRADFEAVEPVLRVLGRPVFVGDAAGAAQTMKLVNNLLAATALAATAEAMVMGVRAGLDPAVMIDVLNASSGGTHASRDKFPRAVLPRTFDYGFATALMVKDVRLYLEEARALGVPVEIAEEIARRWEHTLAEEGADSDFTSVIKPLEAAAGVIVDGRDRQP</sequence>
<accession>A0ABM9MBF2</accession>
<dbReference type="InterPro" id="IPR006115">
    <property type="entry name" value="6PGDH_NADP-bd"/>
</dbReference>
<protein>
    <submittedName>
        <fullName evidence="6">NAD(P)-dependent oxidoreductase</fullName>
        <ecNumber evidence="6">1.1.-.-</ecNumber>
    </submittedName>
</protein>
<evidence type="ECO:0000259" key="4">
    <source>
        <dbReference type="Pfam" id="PF03446"/>
    </source>
</evidence>
<proteinExistence type="inferred from homology"/>
<dbReference type="PANTHER" id="PTHR22981:SF7">
    <property type="entry name" value="3-HYDROXYISOBUTYRATE DEHYDROGENASE, MITOCHONDRIAL"/>
    <property type="match status" value="1"/>
</dbReference>
<dbReference type="RefSeq" id="WP_316515517.1">
    <property type="nucleotide sequence ID" value="NZ_OY726395.1"/>
</dbReference>
<gene>
    <name evidence="6" type="ORF">MU0050_001402</name>
</gene>
<evidence type="ECO:0000256" key="2">
    <source>
        <dbReference type="ARBA" id="ARBA00023002"/>
    </source>
</evidence>
<dbReference type="Pfam" id="PF14833">
    <property type="entry name" value="NAD_binding_11"/>
    <property type="match status" value="1"/>
</dbReference>
<dbReference type="PIRSF" id="PIRSF000103">
    <property type="entry name" value="HIBADH"/>
    <property type="match status" value="1"/>
</dbReference>
<dbReference type="SUPFAM" id="SSF51735">
    <property type="entry name" value="NAD(P)-binding Rossmann-fold domains"/>
    <property type="match status" value="1"/>
</dbReference>
<dbReference type="InterPro" id="IPR002204">
    <property type="entry name" value="3-OH-isobutyrate_DH-rel_CS"/>
</dbReference>
<dbReference type="Proteomes" id="UP001190466">
    <property type="component" value="Chromosome"/>
</dbReference>
<evidence type="ECO:0000256" key="3">
    <source>
        <dbReference type="ARBA" id="ARBA00023027"/>
    </source>
</evidence>
<name>A0ABM9MBF2_9MYCO</name>
<dbReference type="InterPro" id="IPR029154">
    <property type="entry name" value="HIBADH-like_NADP-bd"/>
</dbReference>
<dbReference type="Gene3D" id="1.10.1040.10">
    <property type="entry name" value="N-(1-d-carboxylethyl)-l-norvaline Dehydrogenase, domain 2"/>
    <property type="match status" value="1"/>
</dbReference>
<dbReference type="EC" id="1.1.-.-" evidence="6"/>